<protein>
    <submittedName>
        <fullName evidence="1">Uncharacterized protein</fullName>
    </submittedName>
</protein>
<comment type="caution">
    <text evidence="1">The sequence shown here is derived from an EMBL/GenBank/DDBJ whole genome shotgun (WGS) entry which is preliminary data.</text>
</comment>
<accession>A0ABQ0P152</accession>
<reference evidence="1" key="1">
    <citation type="submission" date="2013-04" db="EMBL/GenBank/DDBJ databases">
        <title>The genome sequencing project of 58 acetic acid bacteria.</title>
        <authorList>
            <person name="Okamoto-Kainuma A."/>
            <person name="Ishikawa M."/>
            <person name="Umino S."/>
            <person name="Koizumi Y."/>
            <person name="Shiwa Y."/>
            <person name="Yoshikawa H."/>
            <person name="Matsutani M."/>
            <person name="Matsushita K."/>
        </authorList>
    </citation>
    <scope>NUCLEOTIDE SEQUENCE</scope>
    <source>
        <strain evidence="1">DSM 15669</strain>
    </source>
</reference>
<evidence type="ECO:0000313" key="1">
    <source>
        <dbReference type="EMBL" id="GBQ08842.1"/>
    </source>
</evidence>
<sequence>MKNTSFFYVIFYILLFPTGSLHASSIPVEHYPYYYDGKIGLPEQKTPKTIGYNCREAVENYAKAFLHNNLDMPVGEPFSLISSKQLSWSPLHKKVGHQPVIREIYLTTFIRINGDSSSVISISDSTDEECAMNGKYYKISDDLTGDVPGYPMKENKDGSYTMYDTVLPVQHP</sequence>
<dbReference type="EMBL" id="BAQD01000144">
    <property type="protein sequence ID" value="GBQ08842.1"/>
    <property type="molecule type" value="Genomic_DNA"/>
</dbReference>
<proteinExistence type="predicted"/>
<gene>
    <name evidence="1" type="ORF">AA15669_1930</name>
</gene>
<name>A0ABQ0P152_9PROT</name>
<evidence type="ECO:0000313" key="2">
    <source>
        <dbReference type="Proteomes" id="UP001062901"/>
    </source>
</evidence>
<dbReference type="RefSeq" id="WP_018981091.1">
    <property type="nucleotide sequence ID" value="NZ_BAQD01000144.1"/>
</dbReference>
<organism evidence="1 2">
    <name type="scientific">Saccharibacter floricola DSM 15669</name>
    <dbReference type="NCBI Taxonomy" id="1123227"/>
    <lineage>
        <taxon>Bacteria</taxon>
        <taxon>Pseudomonadati</taxon>
        <taxon>Pseudomonadota</taxon>
        <taxon>Alphaproteobacteria</taxon>
        <taxon>Acetobacterales</taxon>
        <taxon>Acetobacteraceae</taxon>
        <taxon>Saccharibacter</taxon>
    </lineage>
</organism>
<dbReference type="Proteomes" id="UP001062901">
    <property type="component" value="Unassembled WGS sequence"/>
</dbReference>
<keyword evidence="2" id="KW-1185">Reference proteome</keyword>